<reference evidence="2" key="1">
    <citation type="submission" date="2018-07" db="EMBL/GenBank/DDBJ databases">
        <title>Giant CbK-like Caulobacter bacteriophages have genetically divergent genomes.</title>
        <authorList>
            <person name="Wilson K.M."/>
            <person name="Ely B."/>
        </authorList>
    </citation>
    <scope>NUCLEOTIDE SEQUENCE [LARGE SCALE GENOMIC DNA]</scope>
</reference>
<name>A0A385EBF4_9CAUD</name>
<dbReference type="PROSITE" id="PS51318">
    <property type="entry name" value="TAT"/>
    <property type="match status" value="1"/>
</dbReference>
<evidence type="ECO:0000313" key="1">
    <source>
        <dbReference type="EMBL" id="AXQ68980.1"/>
    </source>
</evidence>
<evidence type="ECO:0000313" key="2">
    <source>
        <dbReference type="Proteomes" id="UP000259026"/>
    </source>
</evidence>
<reference evidence="1 2" key="2">
    <citation type="submission" date="2018-09" db="EMBL/GenBank/DDBJ databases">
        <title>Giant CbK-like Caulobacter bacteriophages have genetically divergent genomes.</title>
        <authorList>
            <person name="Wilson K."/>
            <person name="Ely B."/>
        </authorList>
    </citation>
    <scope>NUCLEOTIDE SEQUENCE [LARGE SCALE GENOMIC DNA]</scope>
</reference>
<accession>A0A385EBF4</accession>
<organism evidence="1 2">
    <name type="scientific">Caulobacter phage CcrPW</name>
    <dbReference type="NCBI Taxonomy" id="2283271"/>
    <lineage>
        <taxon>Viruses</taxon>
        <taxon>Duplodnaviria</taxon>
        <taxon>Heunggongvirae</taxon>
        <taxon>Uroviricota</taxon>
        <taxon>Caudoviricetes</taxon>
        <taxon>Jeanschmidtviridae</taxon>
        <taxon>Colossusvirus</taxon>
        <taxon>Colossusvirus PW</taxon>
    </lineage>
</organism>
<dbReference type="InterPro" id="IPR006311">
    <property type="entry name" value="TAT_signal"/>
</dbReference>
<keyword evidence="2" id="KW-1185">Reference proteome</keyword>
<dbReference type="EMBL" id="MH588545">
    <property type="protein sequence ID" value="AXQ68980.1"/>
    <property type="molecule type" value="Genomic_DNA"/>
</dbReference>
<sequence length="226" mass="25620">MINRRTLLTTAGAAVVVSAIPVAAQAVTPMHDRVTALLADWTAEGNTARERSDFDPEVFQYMMDAKLLVEQDWRFVYPNDPGPTYWMRREAIRRGQVALAYRISEQAGDMMQDFMAIKGNGPTVLDRLAQGAPPKNLGRPFRDSDLARIDAVARTRKRVFMGPPVGGALPRTVLDQYQVRDGDWRWRAVLSAHLRPEWVGDTMMALVRTPMGQEHYQALERRVLWV</sequence>
<proteinExistence type="predicted"/>
<dbReference type="Proteomes" id="UP000259026">
    <property type="component" value="Segment"/>
</dbReference>
<gene>
    <name evidence="1" type="ORF">CcrPW_gp441c</name>
</gene>
<protein>
    <submittedName>
        <fullName evidence="1">Uncharacterized protein</fullName>
    </submittedName>
</protein>